<evidence type="ECO:0000313" key="3">
    <source>
        <dbReference type="Proteomes" id="UP000007838"/>
    </source>
</evidence>
<dbReference type="PANTHER" id="PTHR39639:SF1">
    <property type="entry name" value="DUF262 DOMAIN-CONTAINING PROTEIN"/>
    <property type="match status" value="1"/>
</dbReference>
<protein>
    <recommendedName>
        <fullName evidence="1">GmrSD restriction endonucleases N-terminal domain-containing protein</fullName>
    </recommendedName>
</protein>
<accession>G8LQ61</accession>
<name>G8LQ61_9ENTR</name>
<dbReference type="eggNOG" id="COG1479">
    <property type="taxonomic scope" value="Bacteria"/>
</dbReference>
<dbReference type="PANTHER" id="PTHR39639">
    <property type="entry name" value="CHROMOSOME 16, WHOLE GENOME SHOTGUN SEQUENCE"/>
    <property type="match status" value="1"/>
</dbReference>
<dbReference type="HOGENOM" id="CLU_038557_2_1_6"/>
<proteinExistence type="predicted"/>
<evidence type="ECO:0000259" key="1">
    <source>
        <dbReference type="Pfam" id="PF03235"/>
    </source>
</evidence>
<gene>
    <name evidence="2" type="ORF">EcWSU1_02274</name>
</gene>
<dbReference type="EMBL" id="CP002886">
    <property type="protein sequence ID" value="AEW73709.1"/>
    <property type="molecule type" value="Genomic_DNA"/>
</dbReference>
<dbReference type="KEGG" id="eec:EcWSU1_02274"/>
<dbReference type="RefSeq" id="WP_014170143.1">
    <property type="nucleotide sequence ID" value="NC_016514.1"/>
</dbReference>
<dbReference type="InterPro" id="IPR004919">
    <property type="entry name" value="GmrSD_N"/>
</dbReference>
<dbReference type="Pfam" id="PF03235">
    <property type="entry name" value="GmrSD_N"/>
    <property type="match status" value="1"/>
</dbReference>
<organism evidence="2 3">
    <name type="scientific">Enterobacter ludwigii</name>
    <dbReference type="NCBI Taxonomy" id="299767"/>
    <lineage>
        <taxon>Bacteria</taxon>
        <taxon>Pseudomonadati</taxon>
        <taxon>Pseudomonadota</taxon>
        <taxon>Gammaproteobacteria</taxon>
        <taxon>Enterobacterales</taxon>
        <taxon>Enterobacteriaceae</taxon>
        <taxon>Enterobacter</taxon>
        <taxon>Enterobacter cloacae complex</taxon>
    </lineage>
</organism>
<sequence length="379" mass="44135">MSNIDHYELQIPDNQQEDEDDLNNTISFKESVVMNADWTIETIDNQIKKGNIDLQPSFQRRGAWDDKRKSRLIESIVVGMPVPNIVLAEQKDHRGRFIVIDGKQRLMAINEFLADGFKLKGLDIRPELNGQKYSELPSEDREYLDNSTLRSTVIRSWKDENFLYAIFYRLNSGSLPLSPQELRKALIGGKLLDEIETYLTQSNQFHVLFGQSLDKRMRDSELVLRFIAYNKRVEEYRGNFKEFLDEIVEYYEKNWSNYQQEVVDALGSLNLALDTTIQIFAENSFKKWLGTRYERVINRAIFDCIARFFSDPNVSTKALQNTAAVEQAFQELCMDQEYRDSVEKTPKTTSATHTRIDMWGQKLANVLGMNYDGNTRRIL</sequence>
<reference evidence="2 3" key="1">
    <citation type="journal article" date="2011" name="Stand. Genomic Sci.">
        <title>Complete genome of the onion pathogen Enterobacter cloacae EcWSU1.</title>
        <authorList>
            <person name="Humann J.L."/>
            <person name="Wildung M."/>
            <person name="Cheng C.H."/>
            <person name="Lee T."/>
            <person name="Stewart J.E."/>
            <person name="Drew J.C."/>
            <person name="Triplett E.W."/>
            <person name="Main D."/>
            <person name="Schroeder B.K."/>
        </authorList>
    </citation>
    <scope>NUCLEOTIDE SEQUENCE [LARGE SCALE GENOMIC DNA]</scope>
    <source>
        <strain evidence="2 3">EcWSU1</strain>
    </source>
</reference>
<evidence type="ECO:0000313" key="2">
    <source>
        <dbReference type="EMBL" id="AEW73709.1"/>
    </source>
</evidence>
<feature type="domain" description="GmrSD restriction endonucleases N-terminal" evidence="1">
    <location>
        <begin position="45"/>
        <end position="187"/>
    </location>
</feature>
<dbReference type="Proteomes" id="UP000007838">
    <property type="component" value="Chromosome"/>
</dbReference>
<dbReference type="AlphaFoldDB" id="G8LQ61"/>